<dbReference type="GO" id="GO:0043240">
    <property type="term" value="C:Fanconi anaemia nuclear complex"/>
    <property type="evidence" value="ECO:0007669"/>
    <property type="project" value="InterPro"/>
</dbReference>
<reference evidence="3" key="1">
    <citation type="submission" date="2009-03" db="EMBL/GenBank/DDBJ databases">
        <title>Osmerus mordax full-length cDNAs.</title>
        <authorList>
            <person name="von Schalburg K."/>
            <person name="Leong J."/>
            <person name="Cooper G."/>
            <person name="Davidson W.S."/>
            <person name="Koop B.F."/>
        </authorList>
    </citation>
    <scope>NUCLEOTIDE SEQUENCE</scope>
    <source>
        <tissue evidence="3">Brain</tissue>
    </source>
</reference>
<protein>
    <submittedName>
        <fullName evidence="3">Fanconi anemia group E protein</fullName>
    </submittedName>
</protein>
<dbReference type="Gene3D" id="1.25.40.480">
    <property type="match status" value="1"/>
</dbReference>
<dbReference type="PANTHER" id="PTHR32094:SF5">
    <property type="entry name" value="FANCONI ANEMIA GROUP E PROTEIN"/>
    <property type="match status" value="1"/>
</dbReference>
<name>C1BLS7_OSMMO</name>
<feature type="domain" description="Fanconi Anaemia group E protein C-terminal" evidence="2">
    <location>
        <begin position="303"/>
        <end position="540"/>
    </location>
</feature>
<evidence type="ECO:0000256" key="1">
    <source>
        <dbReference type="SAM" id="MobiDB-lite"/>
    </source>
</evidence>
<dbReference type="InterPro" id="IPR039685">
    <property type="entry name" value="FANCE"/>
</dbReference>
<dbReference type="InterPro" id="IPR021025">
    <property type="entry name" value="Fanconi_anaemia_gr_E_prot_C"/>
</dbReference>
<accession>C1BLS7</accession>
<organism evidence="3">
    <name type="scientific">Osmerus mordax</name>
    <name type="common">Rainbow smelt</name>
    <name type="synonym">Atherina mordax</name>
    <dbReference type="NCBI Taxonomy" id="8014"/>
    <lineage>
        <taxon>Eukaryota</taxon>
        <taxon>Metazoa</taxon>
        <taxon>Chordata</taxon>
        <taxon>Craniata</taxon>
        <taxon>Vertebrata</taxon>
        <taxon>Euteleostomi</taxon>
        <taxon>Actinopterygii</taxon>
        <taxon>Neopterygii</taxon>
        <taxon>Teleostei</taxon>
        <taxon>Stomiati</taxon>
        <taxon>Osmeriformes</taxon>
        <taxon>Osmeridae</taxon>
        <taxon>Osmerus</taxon>
    </lineage>
</organism>
<evidence type="ECO:0000313" key="3">
    <source>
        <dbReference type="EMBL" id="ACO09980.1"/>
    </source>
</evidence>
<gene>
    <name evidence="3" type="primary">FANCE</name>
</gene>
<dbReference type="PANTHER" id="PTHR32094">
    <property type="entry name" value="FANCONI ANEMIA GROUP E PROTEIN"/>
    <property type="match status" value="1"/>
</dbReference>
<sequence length="543" mass="60943">MFRRITSSAKREMKENDYRECLSEKLFSKRATNSNTLLQRFDGRSMLLLRALLSGDASRAMWVYRRQRRLDPDLTLHTFLETLCQDEICNDKDSLPLTAKPLVCLFPEAFQHTLLSFIHIIYATLPGTIILRLIDCLMQQPTPNPWTTSLAGQLKRDLGDPEEGSLVTPQCAERLRKLSEHLGGVGNPTGWTLYFSSLAKPQTSSEGPELPDRISQRKRKSSFVDVDPDTEGEAQQRKRLKRELCSVEGPCSSNNPTVQTDGLTGINDAIAVEVNVDSETEVVVDYSINSLPDHIKGSTSQIKELLENKMEWDQSSVDVLKVLNECDPPQMEVLCGMLRLSELPEQTLLPLCSALLTLSPDLSYSSAVTLIRHLLLTKVVSLSEAASRCLVSAVKSLCSRYPRPTCHALIGPVLQQGRTGNAQAVLFNRLIEDCFEPHYRLLLFEMTLKVVWSEELLTVIHGLLDSKLGLNEELFTQFTEQLNSQAHLFTKSMKFAKMMLTVLTKYNNHVTLAHKQSLSCCLSSSETFLKKSLQAALKRISPT</sequence>
<dbReference type="CDD" id="cd07439">
    <property type="entry name" value="FANCE_c-term"/>
    <property type="match status" value="1"/>
</dbReference>
<dbReference type="EMBL" id="BT075556">
    <property type="protein sequence ID" value="ACO09980.1"/>
    <property type="molecule type" value="mRNA"/>
</dbReference>
<evidence type="ECO:0000259" key="2">
    <source>
        <dbReference type="Pfam" id="PF11510"/>
    </source>
</evidence>
<proteinExistence type="evidence at transcript level"/>
<dbReference type="Pfam" id="PF11510">
    <property type="entry name" value="FA_FANCE"/>
    <property type="match status" value="1"/>
</dbReference>
<dbReference type="GO" id="GO:0036297">
    <property type="term" value="P:interstrand cross-link repair"/>
    <property type="evidence" value="ECO:0007669"/>
    <property type="project" value="InterPro"/>
</dbReference>
<feature type="region of interest" description="Disordered" evidence="1">
    <location>
        <begin position="201"/>
        <end position="238"/>
    </location>
</feature>
<dbReference type="AlphaFoldDB" id="C1BLS7"/>